<dbReference type="RefSeq" id="WP_343816443.1">
    <property type="nucleotide sequence ID" value="NZ_BAAAFA010000004.1"/>
</dbReference>
<reference evidence="3" key="1">
    <citation type="journal article" date="2019" name="Int. J. Syst. Evol. Microbiol.">
        <title>The Global Catalogue of Microorganisms (GCM) 10K type strain sequencing project: providing services to taxonomists for standard genome sequencing and annotation.</title>
        <authorList>
            <consortium name="The Broad Institute Genomics Platform"/>
            <consortium name="The Broad Institute Genome Sequencing Center for Infectious Disease"/>
            <person name="Wu L."/>
            <person name="Ma J."/>
        </authorList>
    </citation>
    <scope>NUCLEOTIDE SEQUENCE [LARGE SCALE GENOMIC DNA]</scope>
    <source>
        <strain evidence="3">JCM 15608</strain>
    </source>
</reference>
<feature type="signal peptide" evidence="1">
    <location>
        <begin position="1"/>
        <end position="24"/>
    </location>
</feature>
<feature type="chain" id="PRO_5045431152" evidence="1">
    <location>
        <begin position="25"/>
        <end position="613"/>
    </location>
</feature>
<dbReference type="EMBL" id="BAAAFA010000004">
    <property type="protein sequence ID" value="GAA0815160.1"/>
    <property type="molecule type" value="Genomic_DNA"/>
</dbReference>
<proteinExistence type="predicted"/>
<dbReference type="Proteomes" id="UP001500021">
    <property type="component" value="Unassembled WGS sequence"/>
</dbReference>
<accession>A0ABP3WFJ4</accession>
<keyword evidence="3" id="KW-1185">Reference proteome</keyword>
<evidence type="ECO:0000256" key="1">
    <source>
        <dbReference type="SAM" id="SignalP"/>
    </source>
</evidence>
<evidence type="ECO:0000313" key="3">
    <source>
        <dbReference type="Proteomes" id="UP001500021"/>
    </source>
</evidence>
<name>A0ABP3WFJ4_9GAMM</name>
<comment type="caution">
    <text evidence="2">The sequence shown here is derived from an EMBL/GenBank/DDBJ whole genome shotgun (WGS) entry which is preliminary data.</text>
</comment>
<gene>
    <name evidence="2" type="ORF">GCM10009111_13070</name>
</gene>
<dbReference type="PROSITE" id="PS51257">
    <property type="entry name" value="PROKAR_LIPOPROTEIN"/>
    <property type="match status" value="1"/>
</dbReference>
<organism evidence="2 3">
    <name type="scientific">Colwellia asteriadis</name>
    <dbReference type="NCBI Taxonomy" id="517723"/>
    <lineage>
        <taxon>Bacteria</taxon>
        <taxon>Pseudomonadati</taxon>
        <taxon>Pseudomonadota</taxon>
        <taxon>Gammaproteobacteria</taxon>
        <taxon>Alteromonadales</taxon>
        <taxon>Colwelliaceae</taxon>
        <taxon>Colwellia</taxon>
    </lineage>
</organism>
<sequence length="613" mass="65049">MKKFNLAALPLAVAGIFASTSAFAGTTGCFETYPVAADGAVVDFTTLFTQAACNDVAGNRYAGLQANDPIGIAYELTNVNADGENQYVIDYDNTDLAINVATGLDQHIVYIPTSDIPPGTLIEFTLSGSNARFAGNNDIIHLVKEDGAGGFEAISSTDGDVDGTNTITFITKSGLQIGAGTRLVLSRTSVGAADAALEPIGIDVGNSQCTTAESQSSVSIQVTQAVTDGGTGYTIIGAETVPEVIAEISPQFYALHGGTTAEGLVNAESSDIAGTAVVARTEFVYDSTTPDDNLIVQQQQVIYKTAFYNRAPLLDRNHTLHADDDLDTKFVVGTNPGSDVEMGLYNAQNLTANAEAALTQQEELEAATLWADFGLTEADAPVYDTDAEDVFTPRVDVSVETNPFNAPVADHVLKNALYNEMFYVVTNERTADSDTKIMNFNYVVDTHYTLDFSDASLLDHCAQEKKTHEIGVNGAVLKVPYVTSASGNFVRITNEHDESAEVTFDIFGESVNGTVENRKMTALSLGTVPAQSSVVYFVPKLVEEAEAAGYLGQDGGYAEGDLGANFKSSSTRHTVTFTVTAPRDSVHGVAVQKVIGSPADRVMPVLDQNDWSQ</sequence>
<protein>
    <submittedName>
        <fullName evidence="2">Uncharacterized protein</fullName>
    </submittedName>
</protein>
<keyword evidence="1" id="KW-0732">Signal</keyword>
<evidence type="ECO:0000313" key="2">
    <source>
        <dbReference type="EMBL" id="GAA0815160.1"/>
    </source>
</evidence>